<evidence type="ECO:0000259" key="2">
    <source>
        <dbReference type="PROSITE" id="PS50983"/>
    </source>
</evidence>
<feature type="domain" description="Fe/B12 periplasmic-binding" evidence="2">
    <location>
        <begin position="54"/>
        <end position="306"/>
    </location>
</feature>
<evidence type="ECO:0000256" key="1">
    <source>
        <dbReference type="SAM" id="SignalP"/>
    </source>
</evidence>
<dbReference type="AlphaFoldDB" id="A0A4V2SQC8"/>
<dbReference type="GO" id="GO:0071281">
    <property type="term" value="P:cellular response to iron ion"/>
    <property type="evidence" value="ECO:0007669"/>
    <property type="project" value="TreeGrafter"/>
</dbReference>
<dbReference type="Pfam" id="PF01497">
    <property type="entry name" value="Peripla_BP_2"/>
    <property type="match status" value="1"/>
</dbReference>
<comment type="caution">
    <text evidence="3">The sequence shown here is derived from an EMBL/GenBank/DDBJ whole genome shotgun (WGS) entry which is preliminary data.</text>
</comment>
<keyword evidence="4" id="KW-1185">Reference proteome</keyword>
<dbReference type="InterPro" id="IPR002491">
    <property type="entry name" value="ABC_transptr_periplasmic_BD"/>
</dbReference>
<feature type="chain" id="PRO_5020721601" evidence="1">
    <location>
        <begin position="39"/>
        <end position="311"/>
    </location>
</feature>
<dbReference type="InterPro" id="IPR050902">
    <property type="entry name" value="ABC_Transporter_SBP"/>
</dbReference>
<feature type="signal peptide" evidence="1">
    <location>
        <begin position="1"/>
        <end position="38"/>
    </location>
</feature>
<proteinExistence type="predicted"/>
<dbReference type="InParanoid" id="A0A4V2SQC8"/>
<dbReference type="PANTHER" id="PTHR30535">
    <property type="entry name" value="VITAMIN B12-BINDING PROTEIN"/>
    <property type="match status" value="1"/>
</dbReference>
<name>A0A4V2SQC8_RHOSA</name>
<sequence>MAQIPLVPFLRPRPPTRRRLAGALAACLALGWAGIAQAGDTRSGAAEADTPPTRVVSLNLCTDQLAMMMAGPDQLVSVSYLASDPRSSVMHEEARQYPVNQGQAEEVFLLDPDLVVAGSYSKRQAVAMLRRLGFRVEQFSPASSFDDIRANVRRMGALLGRERQANQLIADFDARLDAVRDARQGQRPVRAIVHGSNNYTSGRHTLVQEVLEAAGMRNVADELGYSGLARLPLELMVMAEPDAIISGNRFTSPALAQEDFRHPALDAFAHVDRTQVGDYYWICGTPATVRAVELLSQTHQTLAATDQEPGA</sequence>
<reference evidence="3 4" key="1">
    <citation type="submission" date="2019-03" db="EMBL/GenBank/DDBJ databases">
        <title>Genomic Encyclopedia of Type Strains, Phase IV (KMG-IV): sequencing the most valuable type-strain genomes for metagenomic binning, comparative biology and taxonomic classification.</title>
        <authorList>
            <person name="Goeker M."/>
        </authorList>
    </citation>
    <scope>NUCLEOTIDE SEQUENCE [LARGE SCALE GENOMIC DNA]</scope>
    <source>
        <strain evidence="3 4">DSM 2132</strain>
    </source>
</reference>
<dbReference type="SUPFAM" id="SSF53807">
    <property type="entry name" value="Helical backbone' metal receptor"/>
    <property type="match status" value="1"/>
</dbReference>
<protein>
    <submittedName>
        <fullName evidence="3">Iron complex transport system substrate-binding protein</fullName>
    </submittedName>
</protein>
<dbReference type="FunCoup" id="A0A4V2SQC8">
    <property type="interactions" value="118"/>
</dbReference>
<dbReference type="PROSITE" id="PS50983">
    <property type="entry name" value="FE_B12_PBP"/>
    <property type="match status" value="1"/>
</dbReference>
<evidence type="ECO:0000313" key="4">
    <source>
        <dbReference type="Proteomes" id="UP000295399"/>
    </source>
</evidence>
<dbReference type="OrthoDB" id="1632039at2"/>
<dbReference type="EMBL" id="SLXO01000001">
    <property type="protein sequence ID" value="TCP38546.1"/>
    <property type="molecule type" value="Genomic_DNA"/>
</dbReference>
<keyword evidence="1" id="KW-0732">Signal</keyword>
<accession>A0A4V2SQC8</accession>
<dbReference type="Gene3D" id="3.40.50.1980">
    <property type="entry name" value="Nitrogenase molybdenum iron protein domain"/>
    <property type="match status" value="2"/>
</dbReference>
<evidence type="ECO:0000313" key="3">
    <source>
        <dbReference type="EMBL" id="TCP38546.1"/>
    </source>
</evidence>
<dbReference type="PANTHER" id="PTHR30535:SF34">
    <property type="entry name" value="MOLYBDATE-BINDING PROTEIN MOLA"/>
    <property type="match status" value="1"/>
</dbReference>
<dbReference type="Proteomes" id="UP000295399">
    <property type="component" value="Unassembled WGS sequence"/>
</dbReference>
<organism evidence="3 4">
    <name type="scientific">Rhodothalassium salexigens DSM 2132</name>
    <dbReference type="NCBI Taxonomy" id="1188247"/>
    <lineage>
        <taxon>Bacteria</taxon>
        <taxon>Pseudomonadati</taxon>
        <taxon>Pseudomonadota</taxon>
        <taxon>Alphaproteobacteria</taxon>
        <taxon>Rhodothalassiales</taxon>
        <taxon>Rhodothalassiaceae</taxon>
        <taxon>Rhodothalassium</taxon>
    </lineage>
</organism>
<gene>
    <name evidence="3" type="ORF">EV659_101451</name>
</gene>